<dbReference type="GO" id="GO:0032259">
    <property type="term" value="P:methylation"/>
    <property type="evidence" value="ECO:0007669"/>
    <property type="project" value="UniProtKB-KW"/>
</dbReference>
<dbReference type="EMBL" id="JAHKRT010000002">
    <property type="protein sequence ID" value="MBU3077169.1"/>
    <property type="molecule type" value="Genomic_DNA"/>
</dbReference>
<dbReference type="RefSeq" id="WP_216320912.1">
    <property type="nucleotide sequence ID" value="NZ_JAHKRT010000002.1"/>
</dbReference>
<dbReference type="CDD" id="cd02440">
    <property type="entry name" value="AdoMet_MTases"/>
    <property type="match status" value="1"/>
</dbReference>
<reference evidence="1 2" key="1">
    <citation type="submission" date="2021-06" db="EMBL/GenBank/DDBJ databases">
        <title>Sphingomonas sp. XMGL2, whole genome shotgun sequencing project.</title>
        <authorList>
            <person name="Zhao G."/>
            <person name="Shen L."/>
        </authorList>
    </citation>
    <scope>NUCLEOTIDE SEQUENCE [LARGE SCALE GENOMIC DNA]</scope>
    <source>
        <strain evidence="1 2">XMGL2</strain>
    </source>
</reference>
<protein>
    <submittedName>
        <fullName evidence="1">Class I SAM-dependent methyltransferase</fullName>
    </submittedName>
</protein>
<evidence type="ECO:0000313" key="1">
    <source>
        <dbReference type="EMBL" id="MBU3077169.1"/>
    </source>
</evidence>
<proteinExistence type="predicted"/>
<dbReference type="GO" id="GO:0008168">
    <property type="term" value="F:methyltransferase activity"/>
    <property type="evidence" value="ECO:0007669"/>
    <property type="project" value="UniProtKB-KW"/>
</dbReference>
<evidence type="ECO:0000313" key="2">
    <source>
        <dbReference type="Proteomes" id="UP000776276"/>
    </source>
</evidence>
<comment type="caution">
    <text evidence="1">The sequence shown here is derived from an EMBL/GenBank/DDBJ whole genome shotgun (WGS) entry which is preliminary data.</text>
</comment>
<sequence>MERATYDRMAEIDGAHWWFVARRRIIAGLIEAQAGLPKGRKPRILEVGAGTGSNLALLQHYGAVDAIEPDDGARALATARSGIAVKGGLLPDGVELEDGAYDLIVLLDVLEHIPDDVGALGALRQKLAPGGRLLMTVPAMPWLWSAHDVAHHHQRRYTRATLRAVVERTGYRVRHLTHFNSVLMPAIVAARAVGKLTGREGGDDALPSPGVNRLLETLFGAERHWVARHSLPAGVSLAVVAEAQRSS</sequence>
<keyword evidence="1" id="KW-0489">Methyltransferase</keyword>
<name>A0ABS6BIW8_9SPHN</name>
<dbReference type="PANTHER" id="PTHR43861">
    <property type="entry name" value="TRANS-ACONITATE 2-METHYLTRANSFERASE-RELATED"/>
    <property type="match status" value="1"/>
</dbReference>
<keyword evidence="2" id="KW-1185">Reference proteome</keyword>
<keyword evidence="1" id="KW-0808">Transferase</keyword>
<dbReference type="Proteomes" id="UP000776276">
    <property type="component" value="Unassembled WGS sequence"/>
</dbReference>
<accession>A0ABS6BIW8</accession>
<organism evidence="1 2">
    <name type="scientific">Sphingomonas quercus</name>
    <dbReference type="NCBI Taxonomy" id="2842451"/>
    <lineage>
        <taxon>Bacteria</taxon>
        <taxon>Pseudomonadati</taxon>
        <taxon>Pseudomonadota</taxon>
        <taxon>Alphaproteobacteria</taxon>
        <taxon>Sphingomonadales</taxon>
        <taxon>Sphingomonadaceae</taxon>
        <taxon>Sphingomonas</taxon>
    </lineage>
</organism>
<gene>
    <name evidence="1" type="ORF">KOF26_04750</name>
</gene>
<dbReference type="Pfam" id="PF13489">
    <property type="entry name" value="Methyltransf_23"/>
    <property type="match status" value="1"/>
</dbReference>